<dbReference type="AlphaFoldDB" id="A0A2P2DWR2"/>
<accession>A0A2P2DWR2</accession>
<evidence type="ECO:0000313" key="2">
    <source>
        <dbReference type="Proteomes" id="UP000245133"/>
    </source>
</evidence>
<protein>
    <recommendedName>
        <fullName evidence="3">Uracil-DNA glycosylase-like domain-containing protein</fullName>
    </recommendedName>
</protein>
<reference evidence="1 2" key="1">
    <citation type="submission" date="2018-02" db="EMBL/GenBank/DDBJ databases">
        <title>Novel Leptospira species isolated from soil and water in Japan.</title>
        <authorList>
            <person name="Nakao R."/>
            <person name="Masuzawa T."/>
        </authorList>
    </citation>
    <scope>NUCLEOTIDE SEQUENCE [LARGE SCALE GENOMIC DNA]</scope>
    <source>
        <strain evidence="1 2">YH101</strain>
    </source>
</reference>
<dbReference type="Gene3D" id="3.40.470.10">
    <property type="entry name" value="Uracil-DNA glycosylase-like domain"/>
    <property type="match status" value="1"/>
</dbReference>
<sequence length="275" mass="32132">MSDRRLILEKLIEVFEEATFFLKNQNLPIFRYGTEIAPEEVPIHWSPISKKSKEQKETENREKLRANRELANFPCNLCEKKTTGIKHFFYTGRFPLLVLHYSGQTSTKERPFVKKNPKQVFKDEITGKIWNHLVQSAFQMSSEELFYQEYPACNFNIPQTKEEDWKERTENCKKFVKEFVSDYGIKGVIILGSSAKLLYGAEKAKELLGKTIHWQLGDTKIPVMILRSPEALVVLEEKSKQTAEDKNLFHYAEEKSKLETNFIDSLKQIRNQMAV</sequence>
<name>A0A2P2DWR2_9LEPT</name>
<dbReference type="OrthoDB" id="341793at2"/>
<organism evidence="1 2">
    <name type="scientific">Leptospira ryugenii</name>
    <dbReference type="NCBI Taxonomy" id="1917863"/>
    <lineage>
        <taxon>Bacteria</taxon>
        <taxon>Pseudomonadati</taxon>
        <taxon>Spirochaetota</taxon>
        <taxon>Spirochaetia</taxon>
        <taxon>Leptospirales</taxon>
        <taxon>Leptospiraceae</taxon>
        <taxon>Leptospira</taxon>
    </lineage>
</organism>
<dbReference type="EMBL" id="BFBB01000002">
    <property type="protein sequence ID" value="GBF49052.1"/>
    <property type="molecule type" value="Genomic_DNA"/>
</dbReference>
<evidence type="ECO:0008006" key="3">
    <source>
        <dbReference type="Google" id="ProtNLM"/>
    </source>
</evidence>
<dbReference type="Proteomes" id="UP000245133">
    <property type="component" value="Unassembled WGS sequence"/>
</dbReference>
<gene>
    <name evidence="1" type="ORF">LPTSP4_05610</name>
</gene>
<keyword evidence="2" id="KW-1185">Reference proteome</keyword>
<dbReference type="InterPro" id="IPR036895">
    <property type="entry name" value="Uracil-DNA_glycosylase-like_sf"/>
</dbReference>
<comment type="caution">
    <text evidence="1">The sequence shown here is derived from an EMBL/GenBank/DDBJ whole genome shotgun (WGS) entry which is preliminary data.</text>
</comment>
<proteinExistence type="predicted"/>
<evidence type="ECO:0000313" key="1">
    <source>
        <dbReference type="EMBL" id="GBF49052.1"/>
    </source>
</evidence>
<dbReference type="RefSeq" id="WP_108973493.1">
    <property type="nucleotide sequence ID" value="NZ_BFBB01000002.1"/>
</dbReference>